<proteinExistence type="predicted"/>
<accession>X1J0S3</accession>
<organism evidence="1">
    <name type="scientific">marine sediment metagenome</name>
    <dbReference type="NCBI Taxonomy" id="412755"/>
    <lineage>
        <taxon>unclassified sequences</taxon>
        <taxon>metagenomes</taxon>
        <taxon>ecological metagenomes</taxon>
    </lineage>
</organism>
<name>X1J0S3_9ZZZZ</name>
<sequence>LNTAAVPPATESINTFADEKPNAKIKPTFIMIDNVLGAQNAIITLQDRFTTSASNGAGAAARTIDRLRINVSMDACVSIRDELKDIDILGDMELVIEEPDDNCHATIGWHFN</sequence>
<evidence type="ECO:0000313" key="1">
    <source>
        <dbReference type="EMBL" id="GAH71944.1"/>
    </source>
</evidence>
<dbReference type="AlphaFoldDB" id="X1J0S3"/>
<reference evidence="1" key="1">
    <citation type="journal article" date="2014" name="Front. Microbiol.">
        <title>High frequency of phylogenetically diverse reductive dehalogenase-homologous genes in deep subseafloor sedimentary metagenomes.</title>
        <authorList>
            <person name="Kawai M."/>
            <person name="Futagami T."/>
            <person name="Toyoda A."/>
            <person name="Takaki Y."/>
            <person name="Nishi S."/>
            <person name="Hori S."/>
            <person name="Arai W."/>
            <person name="Tsubouchi T."/>
            <person name="Morono Y."/>
            <person name="Uchiyama I."/>
            <person name="Ito T."/>
            <person name="Fujiyama A."/>
            <person name="Inagaki F."/>
            <person name="Takami H."/>
        </authorList>
    </citation>
    <scope>NUCLEOTIDE SEQUENCE</scope>
    <source>
        <strain evidence="1">Expedition CK06-06</strain>
    </source>
</reference>
<protein>
    <submittedName>
        <fullName evidence="1">Uncharacterized protein</fullName>
    </submittedName>
</protein>
<dbReference type="EMBL" id="BARU01028553">
    <property type="protein sequence ID" value="GAH71944.1"/>
    <property type="molecule type" value="Genomic_DNA"/>
</dbReference>
<feature type="non-terminal residue" evidence="1">
    <location>
        <position position="1"/>
    </location>
</feature>
<comment type="caution">
    <text evidence="1">The sequence shown here is derived from an EMBL/GenBank/DDBJ whole genome shotgun (WGS) entry which is preliminary data.</text>
</comment>
<gene>
    <name evidence="1" type="ORF">S03H2_45554</name>
</gene>